<dbReference type="CDD" id="cd00090">
    <property type="entry name" value="HTH_ARSR"/>
    <property type="match status" value="1"/>
</dbReference>
<proteinExistence type="predicted"/>
<gene>
    <name evidence="2" type="ORF">JANAI62_14760</name>
</gene>
<protein>
    <recommendedName>
        <fullName evidence="1">HTH arsR-type domain-containing protein</fullName>
    </recommendedName>
</protein>
<dbReference type="PANTHER" id="PTHR38600">
    <property type="entry name" value="TRANSCRIPTIONAL REGULATORY PROTEIN"/>
    <property type="match status" value="1"/>
</dbReference>
<feature type="domain" description="HTH arsR-type" evidence="1">
    <location>
        <begin position="1"/>
        <end position="93"/>
    </location>
</feature>
<dbReference type="InterPro" id="IPR036390">
    <property type="entry name" value="WH_DNA-bd_sf"/>
</dbReference>
<dbReference type="EMBL" id="BPFH01000002">
    <property type="protein sequence ID" value="GIT94853.1"/>
    <property type="molecule type" value="Genomic_DNA"/>
</dbReference>
<evidence type="ECO:0000313" key="2">
    <source>
        <dbReference type="EMBL" id="GIT94853.1"/>
    </source>
</evidence>
<dbReference type="InterPro" id="IPR001845">
    <property type="entry name" value="HTH_ArsR_DNA-bd_dom"/>
</dbReference>
<dbReference type="SUPFAM" id="SSF54427">
    <property type="entry name" value="NTF2-like"/>
    <property type="match status" value="1"/>
</dbReference>
<dbReference type="PROSITE" id="PS50987">
    <property type="entry name" value="HTH_ARSR_2"/>
    <property type="match status" value="1"/>
</dbReference>
<sequence>MADTLDIVFAALADPTRRRILALLLEDDMAVTDVASAFDISLAAISKHLGALDKAGLITREKRGRVVWCKLEPDALRDASVWMQAFGQFDGPDLDALEGLLDAFATNMGDGLLAALVAAETDVWRALQTGDAAADEAALHPSFLGVYTDGPADRAAHTGQLANGPTIAEFAIDRAQAMPLAPALALLTYRARFTRMGGDAAEEMWVSSLWRAEADGWVNLFSQDTPAR</sequence>
<dbReference type="NCBIfam" id="NF033788">
    <property type="entry name" value="HTH_metalloreg"/>
    <property type="match status" value="1"/>
</dbReference>
<dbReference type="SMART" id="SM00418">
    <property type="entry name" value="HTH_ARSR"/>
    <property type="match status" value="1"/>
</dbReference>
<keyword evidence="3" id="KW-1185">Reference proteome</keyword>
<dbReference type="Gene3D" id="3.10.450.50">
    <property type="match status" value="1"/>
</dbReference>
<dbReference type="Pfam" id="PF01022">
    <property type="entry name" value="HTH_5"/>
    <property type="match status" value="1"/>
</dbReference>
<evidence type="ECO:0000313" key="3">
    <source>
        <dbReference type="Proteomes" id="UP000786693"/>
    </source>
</evidence>
<dbReference type="PANTHER" id="PTHR38600:SF2">
    <property type="entry name" value="SLL0088 PROTEIN"/>
    <property type="match status" value="1"/>
</dbReference>
<dbReference type="Proteomes" id="UP000786693">
    <property type="component" value="Unassembled WGS sequence"/>
</dbReference>
<dbReference type="Gene3D" id="1.10.10.10">
    <property type="entry name" value="Winged helix-like DNA-binding domain superfamily/Winged helix DNA-binding domain"/>
    <property type="match status" value="1"/>
</dbReference>
<organism evidence="2 3">
    <name type="scientific">Jannaschia pagri</name>
    <dbReference type="NCBI Taxonomy" id="2829797"/>
    <lineage>
        <taxon>Bacteria</taxon>
        <taxon>Pseudomonadati</taxon>
        <taxon>Pseudomonadota</taxon>
        <taxon>Alphaproteobacteria</taxon>
        <taxon>Rhodobacterales</taxon>
        <taxon>Roseobacteraceae</taxon>
        <taxon>Jannaschia</taxon>
    </lineage>
</organism>
<reference evidence="2 3" key="1">
    <citation type="submission" date="2021-05" db="EMBL/GenBank/DDBJ databases">
        <title>Bacteria Genome sequencing.</title>
        <authorList>
            <person name="Takabe Y."/>
            <person name="Nakajima Y."/>
            <person name="Suzuki S."/>
            <person name="Shiozaki T."/>
        </authorList>
    </citation>
    <scope>NUCLEOTIDE SEQUENCE [LARGE SCALE GENOMIC DNA]</scope>
    <source>
        <strain evidence="2 3">AI_62</strain>
    </source>
</reference>
<dbReference type="InterPro" id="IPR032710">
    <property type="entry name" value="NTF2-like_dom_sf"/>
</dbReference>
<dbReference type="InterPro" id="IPR027843">
    <property type="entry name" value="DUF4440"/>
</dbReference>
<dbReference type="InterPro" id="IPR011991">
    <property type="entry name" value="ArsR-like_HTH"/>
</dbReference>
<dbReference type="Pfam" id="PF14534">
    <property type="entry name" value="DUF4440"/>
    <property type="match status" value="1"/>
</dbReference>
<dbReference type="SUPFAM" id="SSF46785">
    <property type="entry name" value="Winged helix' DNA-binding domain"/>
    <property type="match status" value="1"/>
</dbReference>
<name>A0ABQ4NKC5_9RHOB</name>
<evidence type="ECO:0000259" key="1">
    <source>
        <dbReference type="PROSITE" id="PS50987"/>
    </source>
</evidence>
<dbReference type="InterPro" id="IPR036388">
    <property type="entry name" value="WH-like_DNA-bd_sf"/>
</dbReference>
<comment type="caution">
    <text evidence="2">The sequence shown here is derived from an EMBL/GenBank/DDBJ whole genome shotgun (WGS) entry which is preliminary data.</text>
</comment>
<accession>A0ABQ4NKC5</accession>
<dbReference type="PRINTS" id="PR00778">
    <property type="entry name" value="HTHARSR"/>
</dbReference>